<reference evidence="2 3" key="1">
    <citation type="journal article" date="2011" name="Int. J. Syst. Evol. Microbiol.">
        <title>Zhongshania antarctica gen. nov., sp. nov. and Zhongshania guokunii sp. nov., gammaproteobacteria respectively isolated from coastal attached (fast) ice and surface seawater of the Antarctic.</title>
        <authorList>
            <person name="Li H.J."/>
            <person name="Zhang X.Y."/>
            <person name="Chen C.X."/>
            <person name="Zhang Y.J."/>
            <person name="Gao Z.M."/>
            <person name="Yu Y."/>
            <person name="Chen X.L."/>
            <person name="Chen B."/>
            <person name="Zhang Y.Z."/>
        </authorList>
    </citation>
    <scope>NUCLEOTIDE SEQUENCE [LARGE SCALE GENOMIC DNA]</scope>
    <source>
        <strain evidence="2 3">15-R06ZXC-3</strain>
    </source>
</reference>
<protein>
    <submittedName>
        <fullName evidence="2">Type II toxin-antitoxin system PrlF family antitoxin</fullName>
    </submittedName>
</protein>
<feature type="region of interest" description="Disordered" evidence="1">
    <location>
        <begin position="1"/>
        <end position="26"/>
    </location>
</feature>
<dbReference type="Proteomes" id="UP001557465">
    <property type="component" value="Unassembled WGS sequence"/>
</dbReference>
<dbReference type="InterPro" id="IPR031848">
    <property type="entry name" value="PrlF_antitoxin"/>
</dbReference>
<proteinExistence type="predicted"/>
<evidence type="ECO:0000256" key="1">
    <source>
        <dbReference type="SAM" id="MobiDB-lite"/>
    </source>
</evidence>
<name>A0ABV3TNJ6_9RHOB</name>
<dbReference type="EMBL" id="JBFRYC010000012">
    <property type="protein sequence ID" value="MEX1663101.1"/>
    <property type="molecule type" value="Genomic_DNA"/>
</dbReference>
<gene>
    <name evidence="2" type="ORF">AB4874_15835</name>
</gene>
<accession>A0ABV3TNJ6</accession>
<dbReference type="Pfam" id="PF15937">
    <property type="entry name" value="PrlF_antitoxin"/>
    <property type="match status" value="1"/>
</dbReference>
<evidence type="ECO:0000313" key="3">
    <source>
        <dbReference type="Proteomes" id="UP001557465"/>
    </source>
</evidence>
<comment type="caution">
    <text evidence="2">The sequence shown here is derived from an EMBL/GenBank/DDBJ whole genome shotgun (WGS) entry which is preliminary data.</text>
</comment>
<sequence>MRKIIRDASESDRHDQAPALNGKSKQLKPNEKDQILWCVEASVGMHEDPDSAFAPDPGLVSVLDFLEADIESRPLDLRVFEQALYGRVEALVSDIDVDLGKPLSAEDD</sequence>
<evidence type="ECO:0000313" key="2">
    <source>
        <dbReference type="EMBL" id="MEX1663101.1"/>
    </source>
</evidence>
<keyword evidence="3" id="KW-1185">Reference proteome</keyword>
<feature type="compositionally biased region" description="Basic and acidic residues" evidence="1">
    <location>
        <begin position="1"/>
        <end position="16"/>
    </location>
</feature>
<organism evidence="2 3">
    <name type="scientific">Thioclava arctica</name>
    <dbReference type="NCBI Taxonomy" id="3238301"/>
    <lineage>
        <taxon>Bacteria</taxon>
        <taxon>Pseudomonadati</taxon>
        <taxon>Pseudomonadota</taxon>
        <taxon>Alphaproteobacteria</taxon>
        <taxon>Rhodobacterales</taxon>
        <taxon>Paracoccaceae</taxon>
        <taxon>Thioclava</taxon>
    </lineage>
</organism>
<dbReference type="RefSeq" id="WP_368392694.1">
    <property type="nucleotide sequence ID" value="NZ_JBFRYC010000012.1"/>
</dbReference>